<proteinExistence type="predicted"/>
<name>A0ABS7PVC0_9SPHN</name>
<evidence type="ECO:0000313" key="4">
    <source>
        <dbReference type="Proteomes" id="UP000706039"/>
    </source>
</evidence>
<protein>
    <submittedName>
        <fullName evidence="3">Uncharacterized protein</fullName>
    </submittedName>
</protein>
<dbReference type="RefSeq" id="WP_222992402.1">
    <property type="nucleotide sequence ID" value="NZ_JAINVV010000011.1"/>
</dbReference>
<keyword evidence="4" id="KW-1185">Reference proteome</keyword>
<evidence type="ECO:0000256" key="1">
    <source>
        <dbReference type="SAM" id="MobiDB-lite"/>
    </source>
</evidence>
<keyword evidence="2" id="KW-0732">Signal</keyword>
<feature type="signal peptide" evidence="2">
    <location>
        <begin position="1"/>
        <end position="23"/>
    </location>
</feature>
<feature type="region of interest" description="Disordered" evidence="1">
    <location>
        <begin position="38"/>
        <end position="86"/>
    </location>
</feature>
<organism evidence="3 4">
    <name type="scientific">Sphingomonas colocasiae</name>
    <dbReference type="NCBI Taxonomy" id="1848973"/>
    <lineage>
        <taxon>Bacteria</taxon>
        <taxon>Pseudomonadati</taxon>
        <taxon>Pseudomonadota</taxon>
        <taxon>Alphaproteobacteria</taxon>
        <taxon>Sphingomonadales</taxon>
        <taxon>Sphingomonadaceae</taxon>
        <taxon>Sphingomonas</taxon>
    </lineage>
</organism>
<dbReference type="Proteomes" id="UP000706039">
    <property type="component" value="Unassembled WGS sequence"/>
</dbReference>
<feature type="compositionally biased region" description="Low complexity" evidence="1">
    <location>
        <begin position="66"/>
        <end position="86"/>
    </location>
</feature>
<dbReference type="EMBL" id="JAINVV010000011">
    <property type="protein sequence ID" value="MBY8825310.1"/>
    <property type="molecule type" value="Genomic_DNA"/>
</dbReference>
<accession>A0ABS7PVC0</accession>
<feature type="chain" id="PRO_5047409473" evidence="2">
    <location>
        <begin position="24"/>
        <end position="219"/>
    </location>
</feature>
<evidence type="ECO:0000256" key="2">
    <source>
        <dbReference type="SAM" id="SignalP"/>
    </source>
</evidence>
<evidence type="ECO:0000313" key="3">
    <source>
        <dbReference type="EMBL" id="MBY8825310.1"/>
    </source>
</evidence>
<gene>
    <name evidence="3" type="ORF">K7G82_23605</name>
</gene>
<sequence>MRHAIPMAAVAAALLATSQGAQAQGFLKRLADRALDKAERTAETIGESAARGSPRGRKAKDRREAAPAAAPAASEPVGPAGPARAAPAAARYIDSLRTPPDVEAQKTAYNRFGEVSCNDCEGGIDLDGRPKFAYDQYSGKYNERAARAGSWPVGHTHNWQGRASKGTLTVLAEESVDGFRCRRLEYRLVRGDASATRPGLICFGLANSSSEVEKWHEIY</sequence>
<comment type="caution">
    <text evidence="3">The sequence shown here is derived from an EMBL/GenBank/DDBJ whole genome shotgun (WGS) entry which is preliminary data.</text>
</comment>
<reference evidence="3 4" key="1">
    <citation type="submission" date="2021-08" db="EMBL/GenBank/DDBJ databases">
        <authorList>
            <person name="Tuo L."/>
        </authorList>
    </citation>
    <scope>NUCLEOTIDE SEQUENCE [LARGE SCALE GENOMIC DNA]</scope>
    <source>
        <strain evidence="3 4">JCM 31229</strain>
    </source>
</reference>